<feature type="transmembrane region" description="Helical" evidence="1">
    <location>
        <begin position="143"/>
        <end position="164"/>
    </location>
</feature>
<dbReference type="RefSeq" id="XP_028287319.1">
    <property type="nucleotide sequence ID" value="XM_028431518.1"/>
</dbReference>
<keyword evidence="1" id="KW-0472">Membrane</keyword>
<proteinExistence type="predicted"/>
<feature type="transmembrane region" description="Helical" evidence="1">
    <location>
        <begin position="64"/>
        <end position="87"/>
    </location>
</feature>
<dbReference type="OrthoDB" id="8960578at2759"/>
<gene>
    <name evidence="3" type="primary">LOC114452281</name>
</gene>
<dbReference type="Proteomes" id="UP000515145">
    <property type="component" value="Chromosome 19"/>
</dbReference>
<dbReference type="InParanoid" id="A0A6P7KCX0"/>
<feature type="transmembrane region" description="Helical" evidence="1">
    <location>
        <begin position="170"/>
        <end position="195"/>
    </location>
</feature>
<reference evidence="3" key="1">
    <citation type="submission" date="2025-08" db="UniProtKB">
        <authorList>
            <consortium name="RefSeq"/>
        </authorList>
    </citation>
    <scope>IDENTIFICATION</scope>
</reference>
<protein>
    <submittedName>
        <fullName evidence="3">Uncharacterized protein LOC114452281</fullName>
    </submittedName>
</protein>
<evidence type="ECO:0000256" key="1">
    <source>
        <dbReference type="SAM" id="Phobius"/>
    </source>
</evidence>
<dbReference type="AlphaFoldDB" id="A0A6P7KCX0"/>
<sequence>MATSSEFTGSVNLNGRLTSGLMMFLRLYDQQKDVFWQASGHFTQAAYRVSKKHKPVEDDVTKGLFCMFGGTVGAVCGVVTGGIWGALGAVGTATSIRLFESVNAASVTVGFFGSVLGGAVGGVFSGAIGSAINVVAHVSGHPVHGVITSAAWFTVGFVTGGAIGSTFGGLVGAAGGALGGGLGAVHATTLSIYLVESMISCPETNEKEKLMEKKNQIQKTGEDFSKSIRPLVEQLKTVQTILDGDKMAASHAVKSAAGQTEKTLTAVILLEKSLSDVQGAADPPQFCCSVGEAARQCEKIPEELKKMRAAVQKVLDSLNLRQQQ</sequence>
<organism evidence="2 3">
    <name type="scientific">Parambassis ranga</name>
    <name type="common">Indian glassy fish</name>
    <dbReference type="NCBI Taxonomy" id="210632"/>
    <lineage>
        <taxon>Eukaryota</taxon>
        <taxon>Metazoa</taxon>
        <taxon>Chordata</taxon>
        <taxon>Craniata</taxon>
        <taxon>Vertebrata</taxon>
        <taxon>Euteleostomi</taxon>
        <taxon>Actinopterygii</taxon>
        <taxon>Neopterygii</taxon>
        <taxon>Teleostei</taxon>
        <taxon>Neoteleostei</taxon>
        <taxon>Acanthomorphata</taxon>
        <taxon>Ovalentaria</taxon>
        <taxon>Ambassidae</taxon>
        <taxon>Parambassis</taxon>
    </lineage>
</organism>
<name>A0A6P7KCX0_9TELE</name>
<evidence type="ECO:0000313" key="2">
    <source>
        <dbReference type="Proteomes" id="UP000515145"/>
    </source>
</evidence>
<accession>A0A6P7KCX0</accession>
<keyword evidence="1" id="KW-0812">Transmembrane</keyword>
<keyword evidence="2" id="KW-1185">Reference proteome</keyword>
<keyword evidence="1" id="KW-1133">Transmembrane helix</keyword>
<evidence type="ECO:0000313" key="3">
    <source>
        <dbReference type="RefSeq" id="XP_028287319.1"/>
    </source>
</evidence>
<dbReference type="GeneID" id="114452281"/>
<feature type="transmembrane region" description="Helical" evidence="1">
    <location>
        <begin position="107"/>
        <end position="136"/>
    </location>
</feature>